<feature type="transmembrane region" description="Helical" evidence="6">
    <location>
        <begin position="6"/>
        <end position="23"/>
    </location>
</feature>
<dbReference type="Proteomes" id="UP001172083">
    <property type="component" value="Unassembled WGS sequence"/>
</dbReference>
<feature type="transmembrane region" description="Helical" evidence="6">
    <location>
        <begin position="116"/>
        <end position="132"/>
    </location>
</feature>
<feature type="transmembrane region" description="Helical" evidence="6">
    <location>
        <begin position="182"/>
        <end position="199"/>
    </location>
</feature>
<dbReference type="SUPFAM" id="SSF103481">
    <property type="entry name" value="Multidrug resistance efflux transporter EmrE"/>
    <property type="match status" value="2"/>
</dbReference>
<dbReference type="InterPro" id="IPR037185">
    <property type="entry name" value="EmrE-like"/>
</dbReference>
<dbReference type="InterPro" id="IPR050638">
    <property type="entry name" value="AA-Vitamin_Transporters"/>
</dbReference>
<comment type="caution">
    <text evidence="8">The sequence shown here is derived from an EMBL/GenBank/DDBJ whole genome shotgun (WGS) entry which is preliminary data.</text>
</comment>
<evidence type="ECO:0000256" key="2">
    <source>
        <dbReference type="ARBA" id="ARBA00022475"/>
    </source>
</evidence>
<evidence type="ECO:0000256" key="1">
    <source>
        <dbReference type="ARBA" id="ARBA00004651"/>
    </source>
</evidence>
<dbReference type="InterPro" id="IPR008521">
    <property type="entry name" value="Mg_trans_NIPA"/>
</dbReference>
<evidence type="ECO:0000256" key="3">
    <source>
        <dbReference type="ARBA" id="ARBA00022692"/>
    </source>
</evidence>
<evidence type="ECO:0000256" key="4">
    <source>
        <dbReference type="ARBA" id="ARBA00022989"/>
    </source>
</evidence>
<feature type="transmembrane region" description="Helical" evidence="6">
    <location>
        <begin position="35"/>
        <end position="53"/>
    </location>
</feature>
<reference evidence="8" key="1">
    <citation type="submission" date="2023-06" db="EMBL/GenBank/DDBJ databases">
        <title>Genomic of Agaribacillus aureum.</title>
        <authorList>
            <person name="Wang G."/>
        </authorList>
    </citation>
    <scope>NUCLEOTIDE SEQUENCE</scope>
    <source>
        <strain evidence="8">BMA12</strain>
    </source>
</reference>
<accession>A0ABT8LDG1</accession>
<dbReference type="PANTHER" id="PTHR32322">
    <property type="entry name" value="INNER MEMBRANE TRANSPORTER"/>
    <property type="match status" value="1"/>
</dbReference>
<feature type="domain" description="EamA" evidence="7">
    <location>
        <begin position="152"/>
        <end position="287"/>
    </location>
</feature>
<dbReference type="RefSeq" id="WP_346761151.1">
    <property type="nucleotide sequence ID" value="NZ_JAUJEB010000007.1"/>
</dbReference>
<dbReference type="Pfam" id="PF00892">
    <property type="entry name" value="EamA"/>
    <property type="match status" value="1"/>
</dbReference>
<keyword evidence="2" id="KW-1003">Cell membrane</keyword>
<keyword evidence="3 6" id="KW-0812">Transmembrane</keyword>
<gene>
    <name evidence="8" type="ORF">QQ020_27295</name>
</gene>
<keyword evidence="4 6" id="KW-1133">Transmembrane helix</keyword>
<comment type="subcellular location">
    <subcellularLocation>
        <location evidence="1">Cell membrane</location>
        <topology evidence="1">Multi-pass membrane protein</topology>
    </subcellularLocation>
</comment>
<keyword evidence="5 6" id="KW-0472">Membrane</keyword>
<name>A0ABT8LDG1_9BACT</name>
<feature type="transmembrane region" description="Helical" evidence="6">
    <location>
        <begin position="90"/>
        <end position="110"/>
    </location>
</feature>
<dbReference type="Gene3D" id="1.10.3730.20">
    <property type="match status" value="2"/>
</dbReference>
<dbReference type="PANTHER" id="PTHR32322:SF18">
    <property type="entry name" value="S-ADENOSYLMETHIONINE_S-ADENOSYLHOMOCYSTEINE TRANSPORTER"/>
    <property type="match status" value="1"/>
</dbReference>
<proteinExistence type="predicted"/>
<feature type="transmembrane region" description="Helical" evidence="6">
    <location>
        <begin position="273"/>
        <end position="289"/>
    </location>
</feature>
<dbReference type="Pfam" id="PF05653">
    <property type="entry name" value="Mg_trans_NIPA"/>
    <property type="match status" value="1"/>
</dbReference>
<dbReference type="EMBL" id="JAUJEB010000007">
    <property type="protein sequence ID" value="MDN5215814.1"/>
    <property type="molecule type" value="Genomic_DNA"/>
</dbReference>
<feature type="transmembrane region" description="Helical" evidence="6">
    <location>
        <begin position="59"/>
        <end position="78"/>
    </location>
</feature>
<sequence>MDSLPFALVMISIFTHAYWNYLIKRSGNKHIFTALSKLAEITIFLIPAIYFLATTGFRMEFLLLITVAASITFLNYFFLASAYKYGDLSLVYPISRSSIIFLPIIAFYFIDERIDGIGISAILMILLGTFVMHMESPDKQGIQTILKNIGNKGSIYAMLAALAVAGYTLWDKISISKMEPFLYFYMYTFIVAICYNSMISIKFKKEQIKHEWRINRARILQVGFFNSFTYVLILTALTMSKATYVGGLRQLSIVIGAFLGYKLLGEKLTLPKIIGIVISIIGGSLIYWAK</sequence>
<evidence type="ECO:0000313" key="9">
    <source>
        <dbReference type="Proteomes" id="UP001172083"/>
    </source>
</evidence>
<evidence type="ECO:0000256" key="5">
    <source>
        <dbReference type="ARBA" id="ARBA00023136"/>
    </source>
</evidence>
<dbReference type="InterPro" id="IPR000620">
    <property type="entry name" value="EamA_dom"/>
</dbReference>
<keyword evidence="9" id="KW-1185">Reference proteome</keyword>
<organism evidence="8 9">
    <name type="scientific">Agaribacillus aureus</name>
    <dbReference type="NCBI Taxonomy" id="3051825"/>
    <lineage>
        <taxon>Bacteria</taxon>
        <taxon>Pseudomonadati</taxon>
        <taxon>Bacteroidota</taxon>
        <taxon>Cytophagia</taxon>
        <taxon>Cytophagales</taxon>
        <taxon>Splendidivirgaceae</taxon>
        <taxon>Agaribacillus</taxon>
    </lineage>
</organism>
<feature type="transmembrane region" description="Helical" evidence="6">
    <location>
        <begin position="153"/>
        <end position="170"/>
    </location>
</feature>
<protein>
    <submittedName>
        <fullName evidence="8">EamA family transporter</fullName>
    </submittedName>
</protein>
<evidence type="ECO:0000313" key="8">
    <source>
        <dbReference type="EMBL" id="MDN5215814.1"/>
    </source>
</evidence>
<evidence type="ECO:0000256" key="6">
    <source>
        <dbReference type="SAM" id="Phobius"/>
    </source>
</evidence>
<feature type="transmembrane region" description="Helical" evidence="6">
    <location>
        <begin position="219"/>
        <end position="237"/>
    </location>
</feature>
<evidence type="ECO:0000259" key="7">
    <source>
        <dbReference type="Pfam" id="PF00892"/>
    </source>
</evidence>